<organism evidence="1 2">
    <name type="scientific">Lactuca sativa</name>
    <name type="common">Garden lettuce</name>
    <dbReference type="NCBI Taxonomy" id="4236"/>
    <lineage>
        <taxon>Eukaryota</taxon>
        <taxon>Viridiplantae</taxon>
        <taxon>Streptophyta</taxon>
        <taxon>Embryophyta</taxon>
        <taxon>Tracheophyta</taxon>
        <taxon>Spermatophyta</taxon>
        <taxon>Magnoliopsida</taxon>
        <taxon>eudicotyledons</taxon>
        <taxon>Gunneridae</taxon>
        <taxon>Pentapetalae</taxon>
        <taxon>asterids</taxon>
        <taxon>campanulids</taxon>
        <taxon>Asterales</taxon>
        <taxon>Asteraceae</taxon>
        <taxon>Cichorioideae</taxon>
        <taxon>Cichorieae</taxon>
        <taxon>Lactucinae</taxon>
        <taxon>Lactuca</taxon>
    </lineage>
</organism>
<dbReference type="EMBL" id="NBSK02000001">
    <property type="protein sequence ID" value="KAJ0227020.1"/>
    <property type="molecule type" value="Genomic_DNA"/>
</dbReference>
<proteinExistence type="predicted"/>
<protein>
    <submittedName>
        <fullName evidence="1">Uncharacterized protein</fullName>
    </submittedName>
</protein>
<reference evidence="1 2" key="1">
    <citation type="journal article" date="2017" name="Nat. Commun.">
        <title>Genome assembly with in vitro proximity ligation data and whole-genome triplication in lettuce.</title>
        <authorList>
            <person name="Reyes-Chin-Wo S."/>
            <person name="Wang Z."/>
            <person name="Yang X."/>
            <person name="Kozik A."/>
            <person name="Arikit S."/>
            <person name="Song C."/>
            <person name="Xia L."/>
            <person name="Froenicke L."/>
            <person name="Lavelle D.O."/>
            <person name="Truco M.J."/>
            <person name="Xia R."/>
            <person name="Zhu S."/>
            <person name="Xu C."/>
            <person name="Xu H."/>
            <person name="Xu X."/>
            <person name="Cox K."/>
            <person name="Korf I."/>
            <person name="Meyers B.C."/>
            <person name="Michelmore R.W."/>
        </authorList>
    </citation>
    <scope>NUCLEOTIDE SEQUENCE [LARGE SCALE GENOMIC DNA]</scope>
    <source>
        <strain evidence="2">cv. Salinas</strain>
        <tissue evidence="1">Seedlings</tissue>
    </source>
</reference>
<evidence type="ECO:0000313" key="1">
    <source>
        <dbReference type="EMBL" id="KAJ0227020.1"/>
    </source>
</evidence>
<keyword evidence="2" id="KW-1185">Reference proteome</keyword>
<sequence length="106" mass="11964">MAVKIGMSHTISEALNFYKTPAIRKYWMIMPDTGILIANKYGVIVHFLSKDESSVSFPLWSGPPDFPNHPIINITVLNGSSNGYCFLVEEHAQISTLYWMTNIVSR</sequence>
<comment type="caution">
    <text evidence="1">The sequence shown here is derived from an EMBL/GenBank/DDBJ whole genome shotgun (WGS) entry which is preliminary data.</text>
</comment>
<dbReference type="AlphaFoldDB" id="A0A9R1XTM5"/>
<name>A0A9R1XTM5_LACSA</name>
<dbReference type="Proteomes" id="UP000235145">
    <property type="component" value="Unassembled WGS sequence"/>
</dbReference>
<evidence type="ECO:0000313" key="2">
    <source>
        <dbReference type="Proteomes" id="UP000235145"/>
    </source>
</evidence>
<gene>
    <name evidence="1" type="ORF">LSAT_V11C100038940</name>
</gene>
<accession>A0A9R1XTM5</accession>